<accession>A0A074Y5J1</accession>
<dbReference type="EMBL" id="KL584988">
    <property type="protein sequence ID" value="KEQ82146.1"/>
    <property type="molecule type" value="Genomic_DNA"/>
</dbReference>
<keyword evidence="1" id="KW-0732">Signal</keyword>
<feature type="chain" id="PRO_5001703034" description="Fungal-type protein kinase domain-containing protein" evidence="1">
    <location>
        <begin position="29"/>
        <end position="109"/>
    </location>
</feature>
<evidence type="ECO:0000256" key="1">
    <source>
        <dbReference type="SAM" id="SignalP"/>
    </source>
</evidence>
<dbReference type="Proteomes" id="UP000030706">
    <property type="component" value="Unassembled WGS sequence"/>
</dbReference>
<dbReference type="AlphaFoldDB" id="A0A074Y5J1"/>
<evidence type="ECO:0000313" key="2">
    <source>
        <dbReference type="EMBL" id="KEQ82146.1"/>
    </source>
</evidence>
<feature type="signal peptide" evidence="1">
    <location>
        <begin position="1"/>
        <end position="28"/>
    </location>
</feature>
<dbReference type="GeneID" id="40752495"/>
<name>A0A074Y5J1_AURPU</name>
<sequence>MSARGPWFETQGRFFWILLHFLLMVTRHKHLDIHSHGPMVSGIERIYQGTSPLRMVMVSDESNDFCYLSLDTSSIFKSTSSFRQACANPLWPDGDPTARTVLRRRLLNP</sequence>
<evidence type="ECO:0008006" key="4">
    <source>
        <dbReference type="Google" id="ProtNLM"/>
    </source>
</evidence>
<evidence type="ECO:0000313" key="3">
    <source>
        <dbReference type="Proteomes" id="UP000030706"/>
    </source>
</evidence>
<dbReference type="HOGENOM" id="CLU_2183430_0_0_1"/>
<proteinExistence type="predicted"/>
<protein>
    <recommendedName>
        <fullName evidence="4">Fungal-type protein kinase domain-containing protein</fullName>
    </recommendedName>
</protein>
<keyword evidence="3" id="KW-1185">Reference proteome</keyword>
<reference evidence="2 3" key="1">
    <citation type="journal article" date="2014" name="BMC Genomics">
        <title>Genome sequencing of four Aureobasidium pullulans varieties: biotechnological potential, stress tolerance, and description of new species.</title>
        <authorList>
            <person name="Gostin Ar C."/>
            <person name="Ohm R.A."/>
            <person name="Kogej T."/>
            <person name="Sonjak S."/>
            <person name="Turk M."/>
            <person name="Zajc J."/>
            <person name="Zalar P."/>
            <person name="Grube M."/>
            <person name="Sun H."/>
            <person name="Han J."/>
            <person name="Sharma A."/>
            <person name="Chiniquy J."/>
            <person name="Ngan C.Y."/>
            <person name="Lipzen A."/>
            <person name="Barry K."/>
            <person name="Grigoriev I.V."/>
            <person name="Gunde-Cimerman N."/>
        </authorList>
    </citation>
    <scope>NUCLEOTIDE SEQUENCE [LARGE SCALE GENOMIC DNA]</scope>
    <source>
        <strain evidence="2 3">EXF-150</strain>
    </source>
</reference>
<gene>
    <name evidence="2" type="ORF">M438DRAFT_56559</name>
</gene>
<dbReference type="RefSeq" id="XP_029758333.1">
    <property type="nucleotide sequence ID" value="XM_029910189.1"/>
</dbReference>
<organism evidence="2 3">
    <name type="scientific">Aureobasidium pullulans EXF-150</name>
    <dbReference type="NCBI Taxonomy" id="1043002"/>
    <lineage>
        <taxon>Eukaryota</taxon>
        <taxon>Fungi</taxon>
        <taxon>Dikarya</taxon>
        <taxon>Ascomycota</taxon>
        <taxon>Pezizomycotina</taxon>
        <taxon>Dothideomycetes</taxon>
        <taxon>Dothideomycetidae</taxon>
        <taxon>Dothideales</taxon>
        <taxon>Saccotheciaceae</taxon>
        <taxon>Aureobasidium</taxon>
    </lineage>
</organism>